<evidence type="ECO:0000256" key="7">
    <source>
        <dbReference type="ARBA" id="ARBA00022989"/>
    </source>
</evidence>
<evidence type="ECO:0000256" key="11">
    <source>
        <dbReference type="RuleBase" id="RU000687"/>
    </source>
</evidence>
<dbReference type="GO" id="GO:0005230">
    <property type="term" value="F:extracellular ligand-gated monoatomic ion channel activity"/>
    <property type="evidence" value="ECO:0007669"/>
    <property type="project" value="InterPro"/>
</dbReference>
<dbReference type="CDD" id="cd18987">
    <property type="entry name" value="LGIC_ECD_anion"/>
    <property type="match status" value="1"/>
</dbReference>
<dbReference type="InterPro" id="IPR036734">
    <property type="entry name" value="Neur_chan_lig-bd_sf"/>
</dbReference>
<evidence type="ECO:0000256" key="9">
    <source>
        <dbReference type="ARBA" id="ARBA00023136"/>
    </source>
</evidence>
<gene>
    <name evidence="15" type="ORF">TTAC_LOCUS8343</name>
</gene>
<keyword evidence="10 11" id="KW-0407">Ion channel</keyword>
<reference evidence="15 16" key="2">
    <citation type="submission" date="2018-11" db="EMBL/GenBank/DDBJ databases">
        <authorList>
            <consortium name="Pathogen Informatics"/>
        </authorList>
    </citation>
    <scope>NUCLEOTIDE SEQUENCE [LARGE SCALE GENOMIC DNA]</scope>
</reference>
<dbReference type="FunFam" id="2.70.170.10:FF:000065">
    <property type="entry name" value="Glutamate-gated chloride channel, putative"/>
    <property type="match status" value="1"/>
</dbReference>
<evidence type="ECO:0000256" key="10">
    <source>
        <dbReference type="ARBA" id="ARBA00023303"/>
    </source>
</evidence>
<feature type="domain" description="Neurotransmitter-gated ion-channel ligand-binding" evidence="13">
    <location>
        <begin position="273"/>
        <end position="484"/>
    </location>
</feature>
<name>A0A0R3X4L4_HYDTA</name>
<dbReference type="NCBIfam" id="TIGR00860">
    <property type="entry name" value="LIC"/>
    <property type="match status" value="1"/>
</dbReference>
<dbReference type="Gene3D" id="2.70.170.10">
    <property type="entry name" value="Neurotransmitter-gated ion-channel ligand-binding domain"/>
    <property type="match status" value="1"/>
</dbReference>
<keyword evidence="3 11" id="KW-0813">Transport</keyword>
<evidence type="ECO:0000256" key="12">
    <source>
        <dbReference type="SAM" id="MobiDB-lite"/>
    </source>
</evidence>
<dbReference type="GO" id="GO:0005886">
    <property type="term" value="C:plasma membrane"/>
    <property type="evidence" value="ECO:0007669"/>
    <property type="project" value="UniProtKB-SubCell"/>
</dbReference>
<dbReference type="PANTHER" id="PTHR18945">
    <property type="entry name" value="NEUROTRANSMITTER GATED ION CHANNEL"/>
    <property type="match status" value="1"/>
</dbReference>
<feature type="region of interest" description="Disordered" evidence="12">
    <location>
        <begin position="119"/>
        <end position="159"/>
    </location>
</feature>
<evidence type="ECO:0000256" key="1">
    <source>
        <dbReference type="ARBA" id="ARBA00004141"/>
    </source>
</evidence>
<dbReference type="PROSITE" id="PS00236">
    <property type="entry name" value="NEUROTR_ION_CHANNEL"/>
    <property type="match status" value="1"/>
</dbReference>
<dbReference type="SUPFAM" id="SSF90112">
    <property type="entry name" value="Neurotransmitter-gated ion-channel transmembrane pore"/>
    <property type="match status" value="1"/>
</dbReference>
<evidence type="ECO:0000313" key="17">
    <source>
        <dbReference type="WBParaSite" id="TTAC_0000835801-mRNA-1"/>
    </source>
</evidence>
<keyword evidence="8 11" id="KW-0406">Ion transport</keyword>
<evidence type="ECO:0000256" key="8">
    <source>
        <dbReference type="ARBA" id="ARBA00023065"/>
    </source>
</evidence>
<dbReference type="PRINTS" id="PR00253">
    <property type="entry name" value="GABAARECEPTR"/>
</dbReference>
<evidence type="ECO:0000256" key="5">
    <source>
        <dbReference type="ARBA" id="ARBA00022692"/>
    </source>
</evidence>
<keyword evidence="5 11" id="KW-0812">Transmembrane</keyword>
<organism evidence="17">
    <name type="scientific">Hydatigena taeniaeformis</name>
    <name type="common">Feline tapeworm</name>
    <name type="synonym">Taenia taeniaeformis</name>
    <dbReference type="NCBI Taxonomy" id="6205"/>
    <lineage>
        <taxon>Eukaryota</taxon>
        <taxon>Metazoa</taxon>
        <taxon>Spiralia</taxon>
        <taxon>Lophotrochozoa</taxon>
        <taxon>Platyhelminthes</taxon>
        <taxon>Cestoda</taxon>
        <taxon>Eucestoda</taxon>
        <taxon>Cyclophyllidea</taxon>
        <taxon>Taeniidae</taxon>
        <taxon>Hydatigera</taxon>
    </lineage>
</organism>
<evidence type="ECO:0000259" key="13">
    <source>
        <dbReference type="Pfam" id="PF02931"/>
    </source>
</evidence>
<dbReference type="InterPro" id="IPR018000">
    <property type="entry name" value="Neurotransmitter_ion_chnl_CS"/>
</dbReference>
<comment type="subcellular location">
    <subcellularLocation>
        <location evidence="2">Cell membrane</location>
    </subcellularLocation>
    <subcellularLocation>
        <location evidence="1">Membrane</location>
        <topology evidence="1">Multi-pass membrane protein</topology>
    </subcellularLocation>
</comment>
<dbReference type="CDD" id="cd19049">
    <property type="entry name" value="LGIC_TM_anion"/>
    <property type="match status" value="1"/>
</dbReference>
<dbReference type="InterPro" id="IPR036719">
    <property type="entry name" value="Neuro-gated_channel_TM_sf"/>
</dbReference>
<dbReference type="InterPro" id="IPR006028">
    <property type="entry name" value="GABAA/Glycine_rcpt"/>
</dbReference>
<dbReference type="EMBL" id="UYWX01020487">
    <property type="protein sequence ID" value="VDM32876.1"/>
    <property type="molecule type" value="Genomic_DNA"/>
</dbReference>
<feature type="transmembrane region" description="Helical" evidence="11">
    <location>
        <begin position="485"/>
        <end position="508"/>
    </location>
</feature>
<protein>
    <submittedName>
        <fullName evidence="17">Ig-like domain-containing protein</fullName>
    </submittedName>
</protein>
<feature type="domain" description="Neurotransmitter-gated ion-channel transmembrane" evidence="14">
    <location>
        <begin position="492"/>
        <end position="613"/>
    </location>
</feature>
<evidence type="ECO:0000256" key="4">
    <source>
        <dbReference type="ARBA" id="ARBA00022475"/>
    </source>
</evidence>
<evidence type="ECO:0000313" key="15">
    <source>
        <dbReference type="EMBL" id="VDM32876.1"/>
    </source>
</evidence>
<dbReference type="STRING" id="6205.A0A0R3X4L4"/>
<accession>A0A0R3X4L4</accession>
<dbReference type="InterPro" id="IPR038050">
    <property type="entry name" value="Neuro_actylchol_rec"/>
</dbReference>
<evidence type="ECO:0000256" key="3">
    <source>
        <dbReference type="ARBA" id="ARBA00022448"/>
    </source>
</evidence>
<feature type="transmembrane region" description="Helical" evidence="11">
    <location>
        <begin position="550"/>
        <end position="572"/>
    </location>
</feature>
<reference evidence="17" key="1">
    <citation type="submission" date="2017-02" db="UniProtKB">
        <authorList>
            <consortium name="WormBaseParasite"/>
        </authorList>
    </citation>
    <scope>IDENTIFICATION</scope>
</reference>
<dbReference type="WBParaSite" id="TTAC_0000835801-mRNA-1">
    <property type="protein sequence ID" value="TTAC_0000835801-mRNA-1"/>
    <property type="gene ID" value="TTAC_0000835801"/>
</dbReference>
<dbReference type="Gene3D" id="1.20.58.390">
    <property type="entry name" value="Neurotransmitter-gated ion-channel transmembrane domain"/>
    <property type="match status" value="1"/>
</dbReference>
<dbReference type="Pfam" id="PF02931">
    <property type="entry name" value="Neur_chan_LBD"/>
    <property type="match status" value="1"/>
</dbReference>
<evidence type="ECO:0000313" key="16">
    <source>
        <dbReference type="Proteomes" id="UP000274429"/>
    </source>
</evidence>
<keyword evidence="9 11" id="KW-0472">Membrane</keyword>
<evidence type="ECO:0000256" key="2">
    <source>
        <dbReference type="ARBA" id="ARBA00004236"/>
    </source>
</evidence>
<dbReference type="GO" id="GO:0004888">
    <property type="term" value="F:transmembrane signaling receptor activity"/>
    <property type="evidence" value="ECO:0007669"/>
    <property type="project" value="InterPro"/>
</dbReference>
<dbReference type="Pfam" id="PF02932">
    <property type="entry name" value="Neur_chan_memb"/>
    <property type="match status" value="1"/>
</dbReference>
<keyword evidence="7 11" id="KW-1133">Transmembrane helix</keyword>
<dbReference type="SUPFAM" id="SSF63712">
    <property type="entry name" value="Nicotinic receptor ligand binding domain-like"/>
    <property type="match status" value="1"/>
</dbReference>
<keyword evidence="4" id="KW-1003">Cell membrane</keyword>
<dbReference type="InterPro" id="IPR006202">
    <property type="entry name" value="Neur_chan_lig-bd"/>
</dbReference>
<keyword evidence="16" id="KW-1185">Reference proteome</keyword>
<comment type="similarity">
    <text evidence="11">Belongs to the ligand-gated ion channel (TC 1.A.9) family.</text>
</comment>
<dbReference type="OrthoDB" id="6235260at2759"/>
<proteinExistence type="inferred from homology"/>
<evidence type="ECO:0000259" key="14">
    <source>
        <dbReference type="Pfam" id="PF02932"/>
    </source>
</evidence>
<keyword evidence="6" id="KW-0732">Signal</keyword>
<dbReference type="InterPro" id="IPR006201">
    <property type="entry name" value="Neur_channel"/>
</dbReference>
<comment type="caution">
    <text evidence="11">Lacks conserved residue(s) required for the propagation of feature annotation.</text>
</comment>
<sequence length="726" mass="83131">MPQKICDGGWMYHVKANPCSGPKPAPPLSSIPLIGLQPEDPNELVLKRPFSNLRSSDTPLIRLQKMGGRKDLLCFHENKPQKDSVEVLSDCASNDPQIERQSFPDSLLKKSVGMPHSECVPKPPAHSNPKTMTSPCPPLPTTERPRQRRIKPWNQPSSRPGYSKYNRIVPPLSFIRREFFYPHTVKYVRPGLLLTLPEFLPNVKAQSAMTLPPVCAFTFCELFFTLWSVTALNEVAYPIPAEITEPIEYNVYESRESAVLAAKPRLLKSQRDEIMSTIFKNYKTHERPTELLNESTVVKVNMKILAIFSVDVRNMDYYVDALLRQTWMDPRLMWEHLPEHASYTMPIVSPNLKDQVWLPDLFFRNGKDGYLHKMTLPNYLLRVYPSGKVLYSQKITMRFACQMELQNFPMDEQVCDINIGSYGYTLRELRFDWTDQNALELTKDLQISEFNTPANFTTIDCTEKASTSTGNYTCLLVTFHLSRQLGSYLVTTYIPNALIIMVSWVSFWVPADAAPARVPLGLLCLQGLCTQAVSLSSSLPRVSYTKAIDVWVICSIIFVVGAMAEYAVALTVMNRERLISWRVGVRRIVREELARWWKAVYHMETSSNVNRASLVTKRQAEVFAHVEAILTHQGDLRPPKQTRKMLGEVELSYFLHTLVVSILQRDLPTQPDCLADLLTHKYAEEDYQMQKKFWNDYLSQVKDINCCQPKTVKVVTSRFNLTPKQC</sequence>
<dbReference type="PRINTS" id="PR00252">
    <property type="entry name" value="NRIONCHANNEL"/>
</dbReference>
<dbReference type="Proteomes" id="UP000274429">
    <property type="component" value="Unassembled WGS sequence"/>
</dbReference>
<dbReference type="AlphaFoldDB" id="A0A0R3X4L4"/>
<evidence type="ECO:0000256" key="6">
    <source>
        <dbReference type="ARBA" id="ARBA00022729"/>
    </source>
</evidence>
<dbReference type="InterPro" id="IPR006029">
    <property type="entry name" value="Neurotrans-gated_channel_TM"/>
</dbReference>